<accession>A0A0S8G7S9</accession>
<dbReference type="SUPFAM" id="SSF50156">
    <property type="entry name" value="PDZ domain-like"/>
    <property type="match status" value="1"/>
</dbReference>
<dbReference type="AlphaFoldDB" id="A0A0S8G7S9"/>
<dbReference type="EMBL" id="LJUO01000152">
    <property type="protein sequence ID" value="KPK68793.1"/>
    <property type="molecule type" value="Genomic_DNA"/>
</dbReference>
<dbReference type="Proteomes" id="UP000051096">
    <property type="component" value="Unassembled WGS sequence"/>
</dbReference>
<comment type="caution">
    <text evidence="2">The sequence shown here is derived from an EMBL/GenBank/DDBJ whole genome shotgun (WGS) entry which is preliminary data.</text>
</comment>
<evidence type="ECO:0000313" key="2">
    <source>
        <dbReference type="EMBL" id="KPK68793.1"/>
    </source>
</evidence>
<dbReference type="InterPro" id="IPR001478">
    <property type="entry name" value="PDZ"/>
</dbReference>
<proteinExistence type="predicted"/>
<gene>
    <name evidence="2" type="ORF">AMJ87_11435</name>
</gene>
<dbReference type="SMART" id="SM00228">
    <property type="entry name" value="PDZ"/>
    <property type="match status" value="1"/>
</dbReference>
<dbReference type="InterPro" id="IPR041489">
    <property type="entry name" value="PDZ_6"/>
</dbReference>
<dbReference type="Gene3D" id="2.30.42.10">
    <property type="match status" value="1"/>
</dbReference>
<sequence>MIAVNGCAVKSIADWDRCISTVYVDDTLNIRLVRGQELKEATMIVQDLVPSSRREQGVVIYGIHTENISAQTAQAYALDYSEGVVVVKVEPGSAGDKMGIRPGDVILMIGNVRVHNTNEFETAFQSSRSKHFIIDRKGTIIQVFFGS</sequence>
<dbReference type="Pfam" id="PF17820">
    <property type="entry name" value="PDZ_6"/>
    <property type="match status" value="1"/>
</dbReference>
<protein>
    <recommendedName>
        <fullName evidence="1">PDZ domain-containing protein</fullName>
    </recommendedName>
</protein>
<feature type="domain" description="PDZ" evidence="1">
    <location>
        <begin position="48"/>
        <end position="116"/>
    </location>
</feature>
<evidence type="ECO:0000259" key="1">
    <source>
        <dbReference type="PROSITE" id="PS50106"/>
    </source>
</evidence>
<reference evidence="2 3" key="1">
    <citation type="journal article" date="2015" name="Microbiome">
        <title>Genomic resolution of linkages in carbon, nitrogen, and sulfur cycling among widespread estuary sediment bacteria.</title>
        <authorList>
            <person name="Baker B.J."/>
            <person name="Lazar C.S."/>
            <person name="Teske A.P."/>
            <person name="Dick G.J."/>
        </authorList>
    </citation>
    <scope>NUCLEOTIDE SEQUENCE [LARGE SCALE GENOMIC DNA]</scope>
    <source>
        <strain evidence="2">SM23_60</strain>
    </source>
</reference>
<name>A0A0S8G7S9_UNCW3</name>
<organism evidence="2 3">
    <name type="scientific">candidate division WOR_3 bacterium SM23_60</name>
    <dbReference type="NCBI Taxonomy" id="1703780"/>
    <lineage>
        <taxon>Bacteria</taxon>
        <taxon>Bacteria division WOR-3</taxon>
    </lineage>
</organism>
<dbReference type="InterPro" id="IPR036034">
    <property type="entry name" value="PDZ_sf"/>
</dbReference>
<evidence type="ECO:0000313" key="3">
    <source>
        <dbReference type="Proteomes" id="UP000051096"/>
    </source>
</evidence>
<dbReference type="PROSITE" id="PS50106">
    <property type="entry name" value="PDZ"/>
    <property type="match status" value="1"/>
</dbReference>